<keyword evidence="4 7" id="KW-0812">Transmembrane</keyword>
<feature type="transmembrane region" description="Helical" evidence="7">
    <location>
        <begin position="185"/>
        <end position="207"/>
    </location>
</feature>
<evidence type="ECO:0000256" key="6">
    <source>
        <dbReference type="ARBA" id="ARBA00023136"/>
    </source>
</evidence>
<feature type="transmembrane region" description="Helical" evidence="7">
    <location>
        <begin position="152"/>
        <end position="173"/>
    </location>
</feature>
<feature type="transmembrane region" description="Helical" evidence="7">
    <location>
        <begin position="114"/>
        <end position="140"/>
    </location>
</feature>
<keyword evidence="2" id="KW-0813">Transport</keyword>
<evidence type="ECO:0000256" key="5">
    <source>
        <dbReference type="ARBA" id="ARBA00022989"/>
    </source>
</evidence>
<organism evidence="9 10">
    <name type="scientific">Mesomycoplasma hyopneumoniae (strain 232)</name>
    <name type="common">Mycoplasma hyopneumoniae</name>
    <dbReference type="NCBI Taxonomy" id="295358"/>
    <lineage>
        <taxon>Bacteria</taxon>
        <taxon>Bacillati</taxon>
        <taxon>Mycoplasmatota</taxon>
        <taxon>Mycoplasmoidales</taxon>
        <taxon>Metamycoplasmataceae</taxon>
        <taxon>Mesomycoplasma</taxon>
    </lineage>
</organism>
<dbReference type="eggNOG" id="COG0395">
    <property type="taxonomic scope" value="Bacteria"/>
</dbReference>
<gene>
    <name evidence="9" type="primary">ugpE</name>
    <name evidence="9" type="ordered locus">mhp382</name>
</gene>
<dbReference type="GO" id="GO:0055085">
    <property type="term" value="P:transmembrane transport"/>
    <property type="evidence" value="ECO:0007669"/>
    <property type="project" value="InterPro"/>
</dbReference>
<dbReference type="PhylomeDB" id="Q600S2"/>
<dbReference type="Proteomes" id="UP000006822">
    <property type="component" value="Chromosome"/>
</dbReference>
<accession>Q600S2</accession>
<dbReference type="EMBL" id="AE017332">
    <property type="protein sequence ID" value="AAV27547.1"/>
    <property type="molecule type" value="Genomic_DNA"/>
</dbReference>
<dbReference type="HOGENOM" id="CLU_016047_1_1_14"/>
<dbReference type="PANTHER" id="PTHR43744">
    <property type="entry name" value="ABC TRANSPORTER PERMEASE PROTEIN MG189-RELATED-RELATED"/>
    <property type="match status" value="1"/>
</dbReference>
<evidence type="ECO:0000256" key="7">
    <source>
        <dbReference type="SAM" id="Phobius"/>
    </source>
</evidence>
<evidence type="ECO:0000313" key="9">
    <source>
        <dbReference type="EMBL" id="AAV27547.1"/>
    </source>
</evidence>
<evidence type="ECO:0000259" key="8">
    <source>
        <dbReference type="PROSITE" id="PS50928"/>
    </source>
</evidence>
<keyword evidence="5 7" id="KW-1133">Transmembrane helix</keyword>
<dbReference type="KEGG" id="mhy:mhp382"/>
<dbReference type="AlphaFoldDB" id="Q600S2"/>
<evidence type="ECO:0000256" key="2">
    <source>
        <dbReference type="ARBA" id="ARBA00022448"/>
    </source>
</evidence>
<evidence type="ECO:0000256" key="3">
    <source>
        <dbReference type="ARBA" id="ARBA00022475"/>
    </source>
</evidence>
<evidence type="ECO:0000256" key="4">
    <source>
        <dbReference type="ARBA" id="ARBA00022692"/>
    </source>
</evidence>
<reference evidence="9 10" key="1">
    <citation type="journal article" date="2004" name="J. Bacteriol.">
        <title>The genome sequence of Mycoplasma hyopneumoniae strain 232, the agent of swine mycoplasmosis.</title>
        <authorList>
            <person name="Minion F.C."/>
            <person name="Lefkowitz E.J."/>
            <person name="Madsen M.L."/>
            <person name="Cleary B.J."/>
            <person name="Swartzell S.M."/>
            <person name="Mahairas G.G."/>
        </authorList>
    </citation>
    <scope>NUCLEOTIDE SEQUENCE [LARGE SCALE GENOMIC DNA]</scope>
    <source>
        <strain evidence="9 10">232</strain>
    </source>
</reference>
<dbReference type="PROSITE" id="PS50928">
    <property type="entry name" value="ABC_TM1"/>
    <property type="match status" value="1"/>
</dbReference>
<sequence length="334" mass="38309">MGYFEYLIKFRRDMFILRLKIRKFISDRKTARVIENINSQVKNDNLISAIFNFIFKFIVLFVFGIFIIFPFYFMFVYALAPEDQILDTRVPVFWPNQFTWDNFTKAAQSGYFKALGITASVSLIAVVGKVFFSMTFGYAFSLRKWRFKQLSWAIFLSILVLPETALIIGQYRIMVMLGWNDGFQSIFALTAPFIASVFSGLMFRQAFEEIPDRIKEASMVDGCSRIRYFFKVAIPMVSPTIWTVGILTALAAWNATSWPLVILQSNSANVQTLNIWLLQKVGVADETMQVPGGYFKNIRMAGALLAVLPMFIVYFVFRSRIMKAVSRQGSTVKG</sequence>
<feature type="transmembrane region" description="Helical" evidence="7">
    <location>
        <begin position="298"/>
        <end position="317"/>
    </location>
</feature>
<feature type="transmembrane region" description="Helical" evidence="7">
    <location>
        <begin position="228"/>
        <end position="253"/>
    </location>
</feature>
<protein>
    <submittedName>
        <fullName evidence="9">Sn-glycerol-3-phosphate transport system permease</fullName>
    </submittedName>
</protein>
<feature type="transmembrane region" description="Helical" evidence="7">
    <location>
        <begin position="57"/>
        <end position="80"/>
    </location>
</feature>
<dbReference type="InterPro" id="IPR000515">
    <property type="entry name" value="MetI-like"/>
</dbReference>
<keyword evidence="3" id="KW-1003">Cell membrane</keyword>
<proteinExistence type="predicted"/>
<evidence type="ECO:0000313" key="10">
    <source>
        <dbReference type="Proteomes" id="UP000006822"/>
    </source>
</evidence>
<dbReference type="GO" id="GO:0005886">
    <property type="term" value="C:plasma membrane"/>
    <property type="evidence" value="ECO:0007669"/>
    <property type="project" value="UniProtKB-SubCell"/>
</dbReference>
<evidence type="ECO:0000256" key="1">
    <source>
        <dbReference type="ARBA" id="ARBA00004651"/>
    </source>
</evidence>
<dbReference type="CDD" id="cd06261">
    <property type="entry name" value="TM_PBP2"/>
    <property type="match status" value="1"/>
</dbReference>
<dbReference type="PANTHER" id="PTHR43744:SF12">
    <property type="entry name" value="ABC TRANSPORTER PERMEASE PROTEIN MG189-RELATED"/>
    <property type="match status" value="1"/>
</dbReference>
<comment type="subcellular location">
    <subcellularLocation>
        <location evidence="1">Cell membrane</location>
        <topology evidence="1">Multi-pass membrane protein</topology>
    </subcellularLocation>
</comment>
<feature type="domain" description="ABC transmembrane type-1" evidence="8">
    <location>
        <begin position="115"/>
        <end position="317"/>
    </location>
</feature>
<name>Q600S2_MESH2</name>
<dbReference type="SUPFAM" id="SSF161098">
    <property type="entry name" value="MetI-like"/>
    <property type="match status" value="1"/>
</dbReference>
<dbReference type="InterPro" id="IPR035906">
    <property type="entry name" value="MetI-like_sf"/>
</dbReference>
<dbReference type="Gene3D" id="1.10.3720.10">
    <property type="entry name" value="MetI-like"/>
    <property type="match status" value="1"/>
</dbReference>
<keyword evidence="6 7" id="KW-0472">Membrane</keyword>